<evidence type="ECO:0000313" key="3">
    <source>
        <dbReference type="Proteomes" id="UP001607302"/>
    </source>
</evidence>
<feature type="region of interest" description="Disordered" evidence="1">
    <location>
        <begin position="43"/>
        <end position="86"/>
    </location>
</feature>
<feature type="non-terminal residue" evidence="2">
    <location>
        <position position="86"/>
    </location>
</feature>
<keyword evidence="3" id="KW-1185">Reference proteome</keyword>
<gene>
    <name evidence="2" type="ORF">V1478_016573</name>
</gene>
<sequence length="86" mass="9809">MNRKEKQIEKKTLFRSLFPLHVKKQSIAAQAFRNMLNSTRSVLTSKGQLRRAQTQRDDRPKSFSDASATDGKGAVTERSQRLCNTL</sequence>
<evidence type="ECO:0000256" key="1">
    <source>
        <dbReference type="SAM" id="MobiDB-lite"/>
    </source>
</evidence>
<protein>
    <submittedName>
        <fullName evidence="2">Uncharacterized protein</fullName>
    </submittedName>
</protein>
<evidence type="ECO:0000313" key="2">
    <source>
        <dbReference type="EMBL" id="KAL2714016.1"/>
    </source>
</evidence>
<reference evidence="2 3" key="1">
    <citation type="journal article" date="2024" name="Ann. Entomol. Soc. Am.">
        <title>Genomic analyses of the southern and eastern yellowjacket wasps (Hymenoptera: Vespidae) reveal evolutionary signatures of social life.</title>
        <authorList>
            <person name="Catto M.A."/>
            <person name="Caine P.B."/>
            <person name="Orr S.E."/>
            <person name="Hunt B.G."/>
            <person name="Goodisman M.A.D."/>
        </authorList>
    </citation>
    <scope>NUCLEOTIDE SEQUENCE [LARGE SCALE GENOMIC DNA]</scope>
    <source>
        <strain evidence="2">233</strain>
        <tissue evidence="2">Head and thorax</tissue>
    </source>
</reference>
<comment type="caution">
    <text evidence="2">The sequence shown here is derived from an EMBL/GenBank/DDBJ whole genome shotgun (WGS) entry which is preliminary data.</text>
</comment>
<name>A0ABD2A056_VESSQ</name>
<dbReference type="EMBL" id="JAUDFV010000157">
    <property type="protein sequence ID" value="KAL2714016.1"/>
    <property type="molecule type" value="Genomic_DNA"/>
</dbReference>
<dbReference type="AlphaFoldDB" id="A0ABD2A056"/>
<organism evidence="2 3">
    <name type="scientific">Vespula squamosa</name>
    <name type="common">Southern yellow jacket</name>
    <name type="synonym">Wasp</name>
    <dbReference type="NCBI Taxonomy" id="30214"/>
    <lineage>
        <taxon>Eukaryota</taxon>
        <taxon>Metazoa</taxon>
        <taxon>Ecdysozoa</taxon>
        <taxon>Arthropoda</taxon>
        <taxon>Hexapoda</taxon>
        <taxon>Insecta</taxon>
        <taxon>Pterygota</taxon>
        <taxon>Neoptera</taxon>
        <taxon>Endopterygota</taxon>
        <taxon>Hymenoptera</taxon>
        <taxon>Apocrita</taxon>
        <taxon>Aculeata</taxon>
        <taxon>Vespoidea</taxon>
        <taxon>Vespidae</taxon>
        <taxon>Vespinae</taxon>
        <taxon>Vespula</taxon>
    </lineage>
</organism>
<proteinExistence type="predicted"/>
<dbReference type="Proteomes" id="UP001607302">
    <property type="component" value="Unassembled WGS sequence"/>
</dbReference>
<accession>A0ABD2A056</accession>